<protein>
    <submittedName>
        <fullName evidence="1">Uncharacterized protein</fullName>
    </submittedName>
</protein>
<reference evidence="1 2" key="1">
    <citation type="submission" date="2016-04" db="EMBL/GenBank/DDBJ databases">
        <title>Complete genome sequence and analysis of deep-sea sediment isolate, Amycolatopsis sp. WP1.</title>
        <authorList>
            <person name="Wang H."/>
            <person name="Chen S."/>
            <person name="Wu Q."/>
        </authorList>
    </citation>
    <scope>NUCLEOTIDE SEQUENCE [LARGE SCALE GENOMIC DNA]</scope>
    <source>
        <strain evidence="1 2">WP1</strain>
    </source>
</reference>
<organism evidence="1 2">
    <name type="scientific">Amycolatopsis albispora</name>
    <dbReference type="NCBI Taxonomy" id="1804986"/>
    <lineage>
        <taxon>Bacteria</taxon>
        <taxon>Bacillati</taxon>
        <taxon>Actinomycetota</taxon>
        <taxon>Actinomycetes</taxon>
        <taxon>Pseudonocardiales</taxon>
        <taxon>Pseudonocardiaceae</taxon>
        <taxon>Amycolatopsis</taxon>
    </lineage>
</organism>
<proteinExistence type="predicted"/>
<evidence type="ECO:0000313" key="2">
    <source>
        <dbReference type="Proteomes" id="UP000250434"/>
    </source>
</evidence>
<dbReference type="Proteomes" id="UP000250434">
    <property type="component" value="Chromosome"/>
</dbReference>
<dbReference type="AlphaFoldDB" id="A0A344L3S4"/>
<accession>A0A344L3S4</accession>
<dbReference type="EMBL" id="CP015163">
    <property type="protein sequence ID" value="AXB42698.1"/>
    <property type="molecule type" value="Genomic_DNA"/>
</dbReference>
<sequence>MLLQVYARRGVGRWFSSTADGRWRVQPTVSHSPMLTSSAWRRMVRRQFARLTDVGEAET</sequence>
<gene>
    <name evidence="1" type="ORF">A4R43_09270</name>
</gene>
<evidence type="ECO:0000313" key="1">
    <source>
        <dbReference type="EMBL" id="AXB42698.1"/>
    </source>
</evidence>
<keyword evidence="2" id="KW-1185">Reference proteome</keyword>
<name>A0A344L3S4_9PSEU</name>
<dbReference type="KEGG" id="aab:A4R43_09270"/>